<keyword evidence="11" id="KW-0479">Metal-binding</keyword>
<evidence type="ECO:0000256" key="13">
    <source>
        <dbReference type="ARBA" id="ARBA00022989"/>
    </source>
</evidence>
<comment type="subunit">
    <text evidence="5">Part of an enzyme complex containing four subunits: a flavoprotein, an iron-sulfur protein, plus two membrane-anchoring proteins, SdhC and SdhD.</text>
</comment>
<dbReference type="GO" id="GO:0046872">
    <property type="term" value="F:metal ion binding"/>
    <property type="evidence" value="ECO:0007669"/>
    <property type="project" value="UniProtKB-KW"/>
</dbReference>
<dbReference type="Proteomes" id="UP000006633">
    <property type="component" value="Chromosome"/>
</dbReference>
<feature type="transmembrane region" description="Helical" evidence="16">
    <location>
        <begin position="108"/>
        <end position="130"/>
    </location>
</feature>
<dbReference type="RefSeq" id="WP_013168094.1">
    <property type="nucleotide sequence ID" value="NC_014217.1"/>
</dbReference>
<evidence type="ECO:0000256" key="9">
    <source>
        <dbReference type="ARBA" id="ARBA00022617"/>
    </source>
</evidence>
<keyword evidence="7" id="KW-0813">Transport</keyword>
<sequence>MSTASGSGSSASMRTPRRRVAGLGSARSGTGHFWLQRVTALSNLILVIIALPIVIAVAGEGHAGVVATLGNPLVAIVLLLLLLSVCMHMRIGMQVVIEDYVHAEGVKVLALIANTFFTTAVGFAGAFAILKISFGG</sequence>
<dbReference type="NCBIfam" id="TIGR02968">
    <property type="entry name" value="succ_dehyd_anc"/>
    <property type="match status" value="1"/>
</dbReference>
<comment type="pathway">
    <text evidence="4">Carbohydrate metabolism; tricarboxylic acid cycle.</text>
</comment>
<evidence type="ECO:0000313" key="18">
    <source>
        <dbReference type="Proteomes" id="UP000006633"/>
    </source>
</evidence>
<feature type="transmembrane region" description="Helical" evidence="16">
    <location>
        <begin position="65"/>
        <end position="87"/>
    </location>
</feature>
<dbReference type="EMBL" id="CP002026">
    <property type="protein sequence ID" value="ADH90593.1"/>
    <property type="molecule type" value="Genomic_DNA"/>
</dbReference>
<protein>
    <recommendedName>
        <fullName evidence="6">Succinate dehydrogenase hydrophobic membrane anchor subunit</fullName>
    </recommendedName>
</protein>
<keyword evidence="13 16" id="KW-1133">Transmembrane helix</keyword>
<evidence type="ECO:0000256" key="3">
    <source>
        <dbReference type="ARBA" id="ARBA00004141"/>
    </source>
</evidence>
<dbReference type="AlphaFoldDB" id="D7A8Q9"/>
<comment type="cofactor">
    <cofactor evidence="1">
        <name>heme</name>
        <dbReference type="ChEBI" id="CHEBI:30413"/>
    </cofactor>
</comment>
<dbReference type="GO" id="GO:0020037">
    <property type="term" value="F:heme binding"/>
    <property type="evidence" value="ECO:0007669"/>
    <property type="project" value="InterPro"/>
</dbReference>
<name>D7A8Q9_ANCN5</name>
<keyword evidence="14" id="KW-0408">Iron</keyword>
<gene>
    <name evidence="17" type="ordered locus">Snov_3319</name>
</gene>
<organism evidence="17 18">
    <name type="scientific">Ancylobacter novellus (strain ATCC 8093 / DSM 506 / JCM 20403 / CCM 1077 / IAM 12100 / NBRC 12443 / NCIMB 10456)</name>
    <name type="common">Starkeya novella</name>
    <dbReference type="NCBI Taxonomy" id="639283"/>
    <lineage>
        <taxon>Bacteria</taxon>
        <taxon>Pseudomonadati</taxon>
        <taxon>Pseudomonadota</taxon>
        <taxon>Alphaproteobacteria</taxon>
        <taxon>Hyphomicrobiales</taxon>
        <taxon>Xanthobacteraceae</taxon>
        <taxon>Ancylobacter</taxon>
    </lineage>
</organism>
<comment type="subcellular location">
    <subcellularLocation>
        <location evidence="3">Membrane</location>
        <topology evidence="3">Multi-pass membrane protein</topology>
    </subcellularLocation>
</comment>
<evidence type="ECO:0000256" key="12">
    <source>
        <dbReference type="ARBA" id="ARBA00022982"/>
    </source>
</evidence>
<evidence type="ECO:0000256" key="5">
    <source>
        <dbReference type="ARBA" id="ARBA00011558"/>
    </source>
</evidence>
<dbReference type="GO" id="GO:0016020">
    <property type="term" value="C:membrane"/>
    <property type="evidence" value="ECO:0007669"/>
    <property type="project" value="UniProtKB-SubCell"/>
</dbReference>
<dbReference type="OrthoDB" id="9809280at2"/>
<dbReference type="STRING" id="639283.Snov_3319"/>
<keyword evidence="10 16" id="KW-0812">Transmembrane</keyword>
<dbReference type="SUPFAM" id="SSF81343">
    <property type="entry name" value="Fumarate reductase respiratory complex transmembrane subunits"/>
    <property type="match status" value="1"/>
</dbReference>
<dbReference type="KEGG" id="sno:Snov_3319"/>
<evidence type="ECO:0000256" key="10">
    <source>
        <dbReference type="ARBA" id="ARBA00022692"/>
    </source>
</evidence>
<dbReference type="Pfam" id="PF01127">
    <property type="entry name" value="Sdh_cyt"/>
    <property type="match status" value="1"/>
</dbReference>
<feature type="transmembrane region" description="Helical" evidence="16">
    <location>
        <begin position="40"/>
        <end position="59"/>
    </location>
</feature>
<evidence type="ECO:0000313" key="17">
    <source>
        <dbReference type="EMBL" id="ADH90593.1"/>
    </source>
</evidence>
<dbReference type="InterPro" id="IPR034804">
    <property type="entry name" value="SQR/QFR_C/D"/>
</dbReference>
<keyword evidence="9" id="KW-0349">Heme</keyword>
<accession>D7A8Q9</accession>
<evidence type="ECO:0000256" key="1">
    <source>
        <dbReference type="ARBA" id="ARBA00001971"/>
    </source>
</evidence>
<evidence type="ECO:0000256" key="4">
    <source>
        <dbReference type="ARBA" id="ARBA00005163"/>
    </source>
</evidence>
<comment type="function">
    <text evidence="2">Membrane-anchoring subunit of succinate dehydrogenase (SDH).</text>
</comment>
<reference evidence="17 18" key="1">
    <citation type="journal article" date="2012" name="Stand. Genomic Sci.">
        <title>Complete genome sequence of the facultatively chemolithoautotrophic and methylotrophic alpha Proteobacterium Starkeya novella type strain (ATCC 8093(T)).</title>
        <authorList>
            <person name="Kappler U."/>
            <person name="Davenport K."/>
            <person name="Beatson S."/>
            <person name="Lucas S."/>
            <person name="Lapidus A."/>
            <person name="Copeland A."/>
            <person name="Berry K.W."/>
            <person name="Glavina Del Rio T."/>
            <person name="Hammon N."/>
            <person name="Dalin E."/>
            <person name="Tice H."/>
            <person name="Pitluck S."/>
            <person name="Richardson P."/>
            <person name="Bruce D."/>
            <person name="Goodwin L.A."/>
            <person name="Han C."/>
            <person name="Tapia R."/>
            <person name="Detter J.C."/>
            <person name="Chang Y.J."/>
            <person name="Jeffries C.D."/>
            <person name="Land M."/>
            <person name="Hauser L."/>
            <person name="Kyrpides N.C."/>
            <person name="Goker M."/>
            <person name="Ivanova N."/>
            <person name="Klenk H.P."/>
            <person name="Woyke T."/>
        </authorList>
    </citation>
    <scope>NUCLEOTIDE SEQUENCE [LARGE SCALE GENOMIC DNA]</scope>
    <source>
        <strain evidence="18">ATCC 8093 / DSM 506 / JCM 20403 / CCM 1077 / IAM 12100 / NBRC 12443 / NCIMB 10456</strain>
    </source>
</reference>
<dbReference type="CDD" id="cd03495">
    <property type="entry name" value="SQR_TypeC_SdhD_like"/>
    <property type="match status" value="1"/>
</dbReference>
<keyword evidence="8" id="KW-0816">Tricarboxylic acid cycle</keyword>
<keyword evidence="12" id="KW-0249">Electron transport</keyword>
<keyword evidence="18" id="KW-1185">Reference proteome</keyword>
<dbReference type="eggNOG" id="COG2142">
    <property type="taxonomic scope" value="Bacteria"/>
</dbReference>
<dbReference type="InterPro" id="IPR014312">
    <property type="entry name" value="Succ_DH_anchor"/>
</dbReference>
<dbReference type="Gene3D" id="1.20.1300.10">
    <property type="entry name" value="Fumarate reductase/succinate dehydrogenase, transmembrane subunit"/>
    <property type="match status" value="1"/>
</dbReference>
<evidence type="ECO:0000256" key="6">
    <source>
        <dbReference type="ARBA" id="ARBA00019425"/>
    </source>
</evidence>
<dbReference type="UniPathway" id="UPA00223"/>
<evidence type="ECO:0000256" key="15">
    <source>
        <dbReference type="ARBA" id="ARBA00023136"/>
    </source>
</evidence>
<proteinExistence type="predicted"/>
<evidence type="ECO:0000256" key="2">
    <source>
        <dbReference type="ARBA" id="ARBA00004050"/>
    </source>
</evidence>
<evidence type="ECO:0000256" key="11">
    <source>
        <dbReference type="ARBA" id="ARBA00022723"/>
    </source>
</evidence>
<dbReference type="GO" id="GO:0006099">
    <property type="term" value="P:tricarboxylic acid cycle"/>
    <property type="evidence" value="ECO:0007669"/>
    <property type="project" value="UniProtKB-UniPathway"/>
</dbReference>
<keyword evidence="15 16" id="KW-0472">Membrane</keyword>
<dbReference type="HOGENOM" id="CLU_151315_0_0_5"/>
<evidence type="ECO:0000256" key="14">
    <source>
        <dbReference type="ARBA" id="ARBA00023004"/>
    </source>
</evidence>
<evidence type="ECO:0000256" key="7">
    <source>
        <dbReference type="ARBA" id="ARBA00022448"/>
    </source>
</evidence>
<evidence type="ECO:0000256" key="8">
    <source>
        <dbReference type="ARBA" id="ARBA00022532"/>
    </source>
</evidence>
<dbReference type="InterPro" id="IPR000701">
    <property type="entry name" value="SuccDH_FuR_B_TM-su"/>
</dbReference>
<evidence type="ECO:0000256" key="16">
    <source>
        <dbReference type="SAM" id="Phobius"/>
    </source>
</evidence>